<gene>
    <name evidence="2" type="ORF">FB459_1876</name>
</gene>
<dbReference type="EMBL" id="VFMO01000001">
    <property type="protein sequence ID" value="TQJ14416.1"/>
    <property type="molecule type" value="Genomic_DNA"/>
</dbReference>
<reference evidence="2 3" key="1">
    <citation type="submission" date="2019-06" db="EMBL/GenBank/DDBJ databases">
        <title>Sequencing the genomes of 1000 actinobacteria strains.</title>
        <authorList>
            <person name="Klenk H.-P."/>
        </authorList>
    </citation>
    <scope>NUCLEOTIDE SEQUENCE [LARGE SCALE GENOMIC DNA]</scope>
    <source>
        <strain evidence="2 3">DSM 19828</strain>
    </source>
</reference>
<accession>A0A542EGQ2</accession>
<keyword evidence="3" id="KW-1185">Reference proteome</keyword>
<dbReference type="RefSeq" id="WP_141928229.1">
    <property type="nucleotide sequence ID" value="NZ_BAABCI010000011.1"/>
</dbReference>
<comment type="caution">
    <text evidence="2">The sequence shown here is derived from an EMBL/GenBank/DDBJ whole genome shotgun (WGS) entry which is preliminary data.</text>
</comment>
<proteinExistence type="predicted"/>
<name>A0A542EGQ2_9MICO</name>
<feature type="region of interest" description="Disordered" evidence="1">
    <location>
        <begin position="1"/>
        <end position="69"/>
    </location>
</feature>
<dbReference type="Proteomes" id="UP000320806">
    <property type="component" value="Unassembled WGS sequence"/>
</dbReference>
<sequence>MTTVDPSGALHDAKGRFAGHVAGEPDADLANDPEYAGWPSEEPEYEGDLPPYGKPEEPLPDLPEEPLPDISSIESLSRVEAHRGGLAERDVTIGSMPKGDAQTQHFQVQGLRYSVTYYPDQALGDDNYPVRGDYVGELYCTGPDGERHSVRHSPSGAVSGNAPWVAAAEGMVRHIRRDATSKLSRGKKPDRFEHMPAQTRLELEPHEFPAYDRVVIERTYGTGFSVLAEKDGAATRFEGGAEFSDRRLKDLLG</sequence>
<evidence type="ECO:0000256" key="1">
    <source>
        <dbReference type="SAM" id="MobiDB-lite"/>
    </source>
</evidence>
<dbReference type="AlphaFoldDB" id="A0A542EGQ2"/>
<evidence type="ECO:0000313" key="3">
    <source>
        <dbReference type="Proteomes" id="UP000320806"/>
    </source>
</evidence>
<evidence type="ECO:0000313" key="2">
    <source>
        <dbReference type="EMBL" id="TQJ14416.1"/>
    </source>
</evidence>
<protein>
    <submittedName>
        <fullName evidence="2">Uncharacterized protein</fullName>
    </submittedName>
</protein>
<organism evidence="2 3">
    <name type="scientific">Yimella lutea</name>
    <dbReference type="NCBI Taxonomy" id="587872"/>
    <lineage>
        <taxon>Bacteria</taxon>
        <taxon>Bacillati</taxon>
        <taxon>Actinomycetota</taxon>
        <taxon>Actinomycetes</taxon>
        <taxon>Micrococcales</taxon>
        <taxon>Dermacoccaceae</taxon>
        <taxon>Yimella</taxon>
    </lineage>
</organism>
<feature type="compositionally biased region" description="Acidic residues" evidence="1">
    <location>
        <begin position="58"/>
        <end position="67"/>
    </location>
</feature>